<keyword evidence="2" id="KW-1185">Reference proteome</keyword>
<dbReference type="HOGENOM" id="CLU_2213515_0_0_1"/>
<dbReference type="Gramene" id="ERM98345">
    <property type="protein sequence ID" value="ERM98345"/>
    <property type="gene ID" value="AMTR_s00170p00051420"/>
</dbReference>
<gene>
    <name evidence="1" type="ORF">AMTR_s00170p00051420</name>
</gene>
<proteinExistence type="predicted"/>
<dbReference type="AlphaFoldDB" id="W1NTC7"/>
<organism evidence="1 2">
    <name type="scientific">Amborella trichopoda</name>
    <dbReference type="NCBI Taxonomy" id="13333"/>
    <lineage>
        <taxon>Eukaryota</taxon>
        <taxon>Viridiplantae</taxon>
        <taxon>Streptophyta</taxon>
        <taxon>Embryophyta</taxon>
        <taxon>Tracheophyta</taxon>
        <taxon>Spermatophyta</taxon>
        <taxon>Magnoliopsida</taxon>
        <taxon>Amborellales</taxon>
        <taxon>Amborellaceae</taxon>
        <taxon>Amborella</taxon>
    </lineage>
</organism>
<reference evidence="2" key="1">
    <citation type="journal article" date="2013" name="Science">
        <title>The Amborella genome and the evolution of flowering plants.</title>
        <authorList>
            <consortium name="Amborella Genome Project"/>
        </authorList>
    </citation>
    <scope>NUCLEOTIDE SEQUENCE [LARGE SCALE GENOMIC DNA]</scope>
</reference>
<sequence>MGKQQRQKRNDAEHIVDDAEIKRVDGDMTDQNQEISGQIEESIHEEAPYDPGEDIPPFLDTNEEVQNKQIRQDIIYIKEGQRLDNSLLIYSQLHKISNSLKIERTRE</sequence>
<evidence type="ECO:0000313" key="1">
    <source>
        <dbReference type="EMBL" id="ERM98345.1"/>
    </source>
</evidence>
<protein>
    <submittedName>
        <fullName evidence="1">Uncharacterized protein</fullName>
    </submittedName>
</protein>
<dbReference type="EMBL" id="KI395390">
    <property type="protein sequence ID" value="ERM98345.1"/>
    <property type="molecule type" value="Genomic_DNA"/>
</dbReference>
<dbReference type="Proteomes" id="UP000017836">
    <property type="component" value="Unassembled WGS sequence"/>
</dbReference>
<accession>W1NTC7</accession>
<name>W1NTC7_AMBTC</name>
<evidence type="ECO:0000313" key="2">
    <source>
        <dbReference type="Proteomes" id="UP000017836"/>
    </source>
</evidence>